<comment type="function">
    <text evidence="10">One of several proteins that assist in the late maturation steps of the functional core of the 30S ribosomal subunit. Helps release RbfA from mature subunits. May play a role in the assembly of ribosomal proteins into the subunit. Circularly permuted GTPase that catalyzes slow GTP hydrolysis, GTPase activity is stimulated by the 30S ribosomal subunit.</text>
</comment>
<dbReference type="PANTHER" id="PTHR32120:SF10">
    <property type="entry name" value="SMALL RIBOSOMAL SUBUNIT BIOGENESIS GTPASE RSGA"/>
    <property type="match status" value="1"/>
</dbReference>
<dbReference type="NCBIfam" id="TIGR00157">
    <property type="entry name" value="ribosome small subunit-dependent GTPase A"/>
    <property type="match status" value="1"/>
</dbReference>
<protein>
    <recommendedName>
        <fullName evidence="10">Small ribosomal subunit biogenesis GTPase RsgA</fullName>
        <ecNumber evidence="10">3.6.1.-</ecNumber>
    </recommendedName>
</protein>
<dbReference type="InterPro" id="IPR027417">
    <property type="entry name" value="P-loop_NTPase"/>
</dbReference>
<feature type="binding site" evidence="10">
    <location>
        <position position="294"/>
    </location>
    <ligand>
        <name>Zn(2+)</name>
        <dbReference type="ChEBI" id="CHEBI:29105"/>
    </ligand>
</feature>
<evidence type="ECO:0000259" key="13">
    <source>
        <dbReference type="PROSITE" id="PS51721"/>
    </source>
</evidence>
<dbReference type="EC" id="3.6.1.-" evidence="10"/>
<comment type="cofactor">
    <cofactor evidence="10">
        <name>Zn(2+)</name>
        <dbReference type="ChEBI" id="CHEBI:29105"/>
    </cofactor>
    <text evidence="10">Binds 1 zinc ion per subunit.</text>
</comment>
<dbReference type="GO" id="GO:0003924">
    <property type="term" value="F:GTPase activity"/>
    <property type="evidence" value="ECO:0007669"/>
    <property type="project" value="UniProtKB-UniRule"/>
</dbReference>
<evidence type="ECO:0000256" key="7">
    <source>
        <dbReference type="ARBA" id="ARBA00022833"/>
    </source>
</evidence>
<evidence type="ECO:0000256" key="2">
    <source>
        <dbReference type="ARBA" id="ARBA00022517"/>
    </source>
</evidence>
<feature type="binding site" evidence="10">
    <location>
        <begin position="203"/>
        <end position="211"/>
    </location>
    <ligand>
        <name>GTP</name>
        <dbReference type="ChEBI" id="CHEBI:37565"/>
    </ligand>
</feature>
<dbReference type="InterPro" id="IPR030378">
    <property type="entry name" value="G_CP_dom"/>
</dbReference>
<keyword evidence="7 10" id="KW-0862">Zinc</keyword>
<keyword evidence="8 10" id="KW-0694">RNA-binding</keyword>
<evidence type="ECO:0000256" key="11">
    <source>
        <dbReference type="SAM" id="MobiDB-lite"/>
    </source>
</evidence>
<dbReference type="AlphaFoldDB" id="A0A5N7MUU8"/>
<feature type="region of interest" description="Disordered" evidence="11">
    <location>
        <begin position="324"/>
        <end position="349"/>
    </location>
</feature>
<comment type="similarity">
    <text evidence="10">Belongs to the TRAFAC class YlqF/YawG GTPase family. RsgA subfamily.</text>
</comment>
<accession>A0A5N7MUU8</accession>
<feature type="binding site" evidence="10">
    <location>
        <position position="292"/>
    </location>
    <ligand>
        <name>Zn(2+)</name>
        <dbReference type="ChEBI" id="CHEBI:29105"/>
    </ligand>
</feature>
<keyword evidence="15" id="KW-1185">Reference proteome</keyword>
<keyword evidence="9 10" id="KW-0342">GTP-binding</keyword>
<evidence type="ECO:0000313" key="15">
    <source>
        <dbReference type="Proteomes" id="UP000403266"/>
    </source>
</evidence>
<proteinExistence type="inferred from homology"/>
<feature type="binding site" evidence="10">
    <location>
        <position position="300"/>
    </location>
    <ligand>
        <name>Zn(2+)</name>
        <dbReference type="ChEBI" id="CHEBI:29105"/>
    </ligand>
</feature>
<feature type="binding site" evidence="10">
    <location>
        <begin position="151"/>
        <end position="154"/>
    </location>
    <ligand>
        <name>GTP</name>
        <dbReference type="ChEBI" id="CHEBI:37565"/>
    </ligand>
</feature>
<dbReference type="GO" id="GO:0019843">
    <property type="term" value="F:rRNA binding"/>
    <property type="evidence" value="ECO:0007669"/>
    <property type="project" value="UniProtKB-KW"/>
</dbReference>
<dbReference type="HAMAP" id="MF_01820">
    <property type="entry name" value="GTPase_RsgA"/>
    <property type="match status" value="1"/>
</dbReference>
<dbReference type="GO" id="GO:0042274">
    <property type="term" value="P:ribosomal small subunit biogenesis"/>
    <property type="evidence" value="ECO:0007669"/>
    <property type="project" value="UniProtKB-UniRule"/>
</dbReference>
<evidence type="ECO:0000259" key="12">
    <source>
        <dbReference type="PROSITE" id="PS50936"/>
    </source>
</evidence>
<evidence type="ECO:0000313" key="14">
    <source>
        <dbReference type="EMBL" id="MPR27836.1"/>
    </source>
</evidence>
<dbReference type="PANTHER" id="PTHR32120">
    <property type="entry name" value="SMALL RIBOSOMAL SUBUNIT BIOGENESIS GTPASE RSGA"/>
    <property type="match status" value="1"/>
</dbReference>
<reference evidence="14 15" key="1">
    <citation type="journal article" date="2019" name="Syst. Appl. Microbiol.">
        <title>Microvirga tunisiensis sp. nov., a root nodule symbiotic bacterium isolated from Lupinus micranthus and L. luteus grown in Northern Tunisia.</title>
        <authorList>
            <person name="Msaddak A."/>
            <person name="Rejili M."/>
            <person name="Duran D."/>
            <person name="Mars M."/>
            <person name="Palacios J.M."/>
            <person name="Ruiz-Argueso T."/>
            <person name="Rey L."/>
            <person name="Imperial J."/>
        </authorList>
    </citation>
    <scope>NUCLEOTIDE SEQUENCE [LARGE SCALE GENOMIC DNA]</scope>
    <source>
        <strain evidence="14 15">Lmie10</strain>
    </source>
</reference>
<evidence type="ECO:0000256" key="4">
    <source>
        <dbReference type="ARBA" id="ARBA00022730"/>
    </source>
</evidence>
<keyword evidence="1 10" id="KW-0963">Cytoplasm</keyword>
<organism evidence="14 15">
    <name type="scientific">Microvirga tunisiensis</name>
    <dbReference type="NCBI Taxonomy" id="2108360"/>
    <lineage>
        <taxon>Bacteria</taxon>
        <taxon>Pseudomonadati</taxon>
        <taxon>Pseudomonadota</taxon>
        <taxon>Alphaproteobacteria</taxon>
        <taxon>Hyphomicrobiales</taxon>
        <taxon>Methylobacteriaceae</taxon>
        <taxon>Microvirga</taxon>
    </lineage>
</organism>
<feature type="binding site" evidence="10">
    <location>
        <position position="287"/>
    </location>
    <ligand>
        <name>Zn(2+)</name>
        <dbReference type="ChEBI" id="CHEBI:29105"/>
    </ligand>
</feature>
<dbReference type="Gene3D" id="1.10.40.50">
    <property type="entry name" value="Probable gtpase engc, domain 3"/>
    <property type="match status" value="1"/>
</dbReference>
<feature type="domain" description="EngC GTPase" evidence="12">
    <location>
        <begin position="112"/>
        <end position="262"/>
    </location>
</feature>
<keyword evidence="4 10" id="KW-0699">rRNA-binding</keyword>
<comment type="subcellular location">
    <subcellularLocation>
        <location evidence="10">Cytoplasm</location>
    </subcellularLocation>
</comment>
<dbReference type="PROSITE" id="PS50936">
    <property type="entry name" value="ENGC_GTPASE"/>
    <property type="match status" value="1"/>
</dbReference>
<name>A0A5N7MUU8_9HYPH</name>
<keyword evidence="2 10" id="KW-0690">Ribosome biogenesis</keyword>
<keyword evidence="5 10" id="KW-0547">Nucleotide-binding</keyword>
<keyword evidence="3 10" id="KW-0479">Metal-binding</keyword>
<keyword evidence="6 10" id="KW-0378">Hydrolase</keyword>
<evidence type="ECO:0000256" key="6">
    <source>
        <dbReference type="ARBA" id="ARBA00022801"/>
    </source>
</evidence>
<evidence type="ECO:0000256" key="10">
    <source>
        <dbReference type="HAMAP-Rule" id="MF_01820"/>
    </source>
</evidence>
<evidence type="ECO:0000256" key="5">
    <source>
        <dbReference type="ARBA" id="ARBA00022741"/>
    </source>
</evidence>
<dbReference type="Proteomes" id="UP000403266">
    <property type="component" value="Unassembled WGS sequence"/>
</dbReference>
<comment type="caution">
    <text evidence="14">The sequence shown here is derived from an EMBL/GenBank/DDBJ whole genome shotgun (WGS) entry which is preliminary data.</text>
</comment>
<evidence type="ECO:0000256" key="9">
    <source>
        <dbReference type="ARBA" id="ARBA00023134"/>
    </source>
</evidence>
<dbReference type="EMBL" id="VOSK01000109">
    <property type="protein sequence ID" value="MPR27836.1"/>
    <property type="molecule type" value="Genomic_DNA"/>
</dbReference>
<dbReference type="GO" id="GO:0005525">
    <property type="term" value="F:GTP binding"/>
    <property type="evidence" value="ECO:0007669"/>
    <property type="project" value="UniProtKB-UniRule"/>
</dbReference>
<dbReference type="InterPro" id="IPR004881">
    <property type="entry name" value="Ribosome_biogen_GTPase_RsgA"/>
</dbReference>
<dbReference type="CDD" id="cd01854">
    <property type="entry name" value="YjeQ_EngC"/>
    <property type="match status" value="1"/>
</dbReference>
<sequence length="349" mass="37035">MGKAVTDDSDAAHPVLLSSLGWSDFFEDQLEPHEAGLAPHRIATVHRARLTAISQTGPVELTLPVHSQTGDFAVGDWVLADHQTQLLHRRLIRKTVLERRTEGSKTPQLAGANVDTLFIVTSCNADFNPARLERYLALANEAGTNPVILLTKADTVADARAYEQQSLALQHGLAVVILNPLSRDAAGALAPWCGVGQTVALVGSSGVGKSTLVNTLAGPTQELAQQTGGIREHDAKGRHTTTSRSLHAIAGGGWVIDTPGMRTLRVSDAASGIEILFAEITELAPLCRFSDCTHAHEPGCAVRGAVAAGVLDPERLTRWRKLVEESSNQTSGRSGPRGGSATAGRSKRR</sequence>
<evidence type="ECO:0000256" key="3">
    <source>
        <dbReference type="ARBA" id="ARBA00022723"/>
    </source>
</evidence>
<dbReference type="PROSITE" id="PS51721">
    <property type="entry name" value="G_CP"/>
    <property type="match status" value="1"/>
</dbReference>
<evidence type="ECO:0000256" key="1">
    <source>
        <dbReference type="ARBA" id="ARBA00022490"/>
    </source>
</evidence>
<gene>
    <name evidence="10 14" type="primary">rsgA</name>
    <name evidence="14" type="ORF">FS320_22370</name>
</gene>
<dbReference type="Pfam" id="PF03193">
    <property type="entry name" value="RsgA_GTPase"/>
    <property type="match status" value="1"/>
</dbReference>
<feature type="domain" description="CP-type G" evidence="13">
    <location>
        <begin position="100"/>
        <end position="264"/>
    </location>
</feature>
<dbReference type="GO" id="GO:0046872">
    <property type="term" value="F:metal ion binding"/>
    <property type="evidence" value="ECO:0007669"/>
    <property type="project" value="UniProtKB-KW"/>
</dbReference>
<evidence type="ECO:0000256" key="8">
    <source>
        <dbReference type="ARBA" id="ARBA00022884"/>
    </source>
</evidence>
<dbReference type="GO" id="GO:0005737">
    <property type="term" value="C:cytoplasm"/>
    <property type="evidence" value="ECO:0007669"/>
    <property type="project" value="UniProtKB-SubCell"/>
</dbReference>
<dbReference type="InterPro" id="IPR010914">
    <property type="entry name" value="RsgA_GTPase_dom"/>
</dbReference>
<comment type="subunit">
    <text evidence="10">Monomer. Associates with 30S ribosomal subunit, binds 16S rRNA.</text>
</comment>
<dbReference type="SUPFAM" id="SSF52540">
    <property type="entry name" value="P-loop containing nucleoside triphosphate hydrolases"/>
    <property type="match status" value="1"/>
</dbReference>
<dbReference type="Gene3D" id="3.40.50.300">
    <property type="entry name" value="P-loop containing nucleotide triphosphate hydrolases"/>
    <property type="match status" value="1"/>
</dbReference>